<evidence type="ECO:0000256" key="5">
    <source>
        <dbReference type="ARBA" id="ARBA00022692"/>
    </source>
</evidence>
<evidence type="ECO:0000313" key="12">
    <source>
        <dbReference type="Proteomes" id="UP000199283"/>
    </source>
</evidence>
<dbReference type="PANTHER" id="PTHR35011:SF2">
    <property type="entry name" value="2,3-DIKETO-L-GULONATE TRAP TRANSPORTER SMALL PERMEASE PROTEIN YIAM"/>
    <property type="match status" value="1"/>
</dbReference>
<feature type="transmembrane region" description="Helical" evidence="9">
    <location>
        <begin position="49"/>
        <end position="71"/>
    </location>
</feature>
<reference evidence="11 12" key="1">
    <citation type="submission" date="2016-10" db="EMBL/GenBank/DDBJ databases">
        <authorList>
            <person name="de Groot N.N."/>
        </authorList>
    </citation>
    <scope>NUCLEOTIDE SEQUENCE [LARGE SCALE GENOMIC DNA]</scope>
    <source>
        <strain evidence="11 12">DSM 14858</strain>
    </source>
</reference>
<dbReference type="InterPro" id="IPR055348">
    <property type="entry name" value="DctQ"/>
</dbReference>
<comment type="function">
    <text evidence="9">Part of the tripartite ATP-independent periplasmic (TRAP) transport system.</text>
</comment>
<keyword evidence="4 9" id="KW-0997">Cell inner membrane</keyword>
<dbReference type="Proteomes" id="UP000199283">
    <property type="component" value="Unassembled WGS sequence"/>
</dbReference>
<dbReference type="GO" id="GO:0015740">
    <property type="term" value="P:C4-dicarboxylate transport"/>
    <property type="evidence" value="ECO:0007669"/>
    <property type="project" value="TreeGrafter"/>
</dbReference>
<feature type="transmembrane region" description="Helical" evidence="9">
    <location>
        <begin position="21"/>
        <end position="43"/>
    </location>
</feature>
<evidence type="ECO:0000256" key="2">
    <source>
        <dbReference type="ARBA" id="ARBA00022448"/>
    </source>
</evidence>
<evidence type="ECO:0000256" key="6">
    <source>
        <dbReference type="ARBA" id="ARBA00022989"/>
    </source>
</evidence>
<evidence type="ECO:0000256" key="1">
    <source>
        <dbReference type="ARBA" id="ARBA00004429"/>
    </source>
</evidence>
<dbReference type="Pfam" id="PF04290">
    <property type="entry name" value="DctQ"/>
    <property type="match status" value="1"/>
</dbReference>
<proteinExistence type="inferred from homology"/>
<evidence type="ECO:0000259" key="10">
    <source>
        <dbReference type="Pfam" id="PF04290"/>
    </source>
</evidence>
<evidence type="ECO:0000256" key="8">
    <source>
        <dbReference type="ARBA" id="ARBA00038436"/>
    </source>
</evidence>
<evidence type="ECO:0000256" key="3">
    <source>
        <dbReference type="ARBA" id="ARBA00022475"/>
    </source>
</evidence>
<comment type="subunit">
    <text evidence="9">The complex comprises the extracytoplasmic solute receptor protein and the two transmembrane proteins.</text>
</comment>
<keyword evidence="3" id="KW-1003">Cell membrane</keyword>
<protein>
    <recommendedName>
        <fullName evidence="9">TRAP transporter small permease protein</fullName>
    </recommendedName>
</protein>
<dbReference type="GO" id="GO:0022857">
    <property type="term" value="F:transmembrane transporter activity"/>
    <property type="evidence" value="ECO:0007669"/>
    <property type="project" value="UniProtKB-UniRule"/>
</dbReference>
<gene>
    <name evidence="11" type="ORF">SAMN04488526_2027</name>
</gene>
<feature type="transmembrane region" description="Helical" evidence="9">
    <location>
        <begin position="92"/>
        <end position="114"/>
    </location>
</feature>
<keyword evidence="2 9" id="KW-0813">Transport</keyword>
<comment type="subcellular location">
    <subcellularLocation>
        <location evidence="1 9">Cell inner membrane</location>
        <topology evidence="1 9">Multi-pass membrane protein</topology>
    </subcellularLocation>
</comment>
<keyword evidence="7 9" id="KW-0472">Membrane</keyword>
<keyword evidence="6 9" id="KW-1133">Transmembrane helix</keyword>
<evidence type="ECO:0000256" key="7">
    <source>
        <dbReference type="ARBA" id="ARBA00023136"/>
    </source>
</evidence>
<dbReference type="AlphaFoldDB" id="A0A1H7MR64"/>
<dbReference type="GO" id="GO:0005886">
    <property type="term" value="C:plasma membrane"/>
    <property type="evidence" value="ECO:0007669"/>
    <property type="project" value="UniProtKB-SubCell"/>
</dbReference>
<evidence type="ECO:0000256" key="9">
    <source>
        <dbReference type="RuleBase" id="RU369079"/>
    </source>
</evidence>
<dbReference type="RefSeq" id="WP_092762388.1">
    <property type="nucleotide sequence ID" value="NZ_FNZQ01000003.1"/>
</dbReference>
<sequence>MAERYVPKGRLGHVIHRFEEIAIAFLLGVMTLLTFVNVLLRYVFNQSVIWSLEVILMLFAWLVIFGVSYAFKTTSNLGVDAVTGLLPTRGKRLAALLAGLVTIAYAALLLKGAWDFWANYGNLPQTTGRWFPTGLQDMRPQDYRGYTPTQQVPMLDWLRWPLESWLLIEGDEPFEKFPRAIPFMIMPLGAALILLRVVQAVIAIARGERESLIVSHEAEDAVDEAAATLRASEYPAEHEAGRI</sequence>
<evidence type="ECO:0000313" key="11">
    <source>
        <dbReference type="EMBL" id="SEL13569.1"/>
    </source>
</evidence>
<name>A0A1H7MR64_9RHOB</name>
<keyword evidence="12" id="KW-1185">Reference proteome</keyword>
<evidence type="ECO:0000256" key="4">
    <source>
        <dbReference type="ARBA" id="ARBA00022519"/>
    </source>
</evidence>
<feature type="transmembrane region" description="Helical" evidence="9">
    <location>
        <begin position="180"/>
        <end position="205"/>
    </location>
</feature>
<dbReference type="PANTHER" id="PTHR35011">
    <property type="entry name" value="2,3-DIKETO-L-GULONATE TRAP TRANSPORTER SMALL PERMEASE PROTEIN YIAM"/>
    <property type="match status" value="1"/>
</dbReference>
<dbReference type="STRING" id="188906.SAMN04488526_2027"/>
<dbReference type="EMBL" id="FNZQ01000003">
    <property type="protein sequence ID" value="SEL13569.1"/>
    <property type="molecule type" value="Genomic_DNA"/>
</dbReference>
<feature type="domain" description="Tripartite ATP-independent periplasmic transporters DctQ component" evidence="10">
    <location>
        <begin position="30"/>
        <end position="123"/>
    </location>
</feature>
<dbReference type="OrthoDB" id="7843639at2"/>
<accession>A0A1H7MR64</accession>
<comment type="similarity">
    <text evidence="8 9">Belongs to the TRAP transporter small permease family.</text>
</comment>
<organism evidence="11 12">
    <name type="scientific">Jannaschia helgolandensis</name>
    <dbReference type="NCBI Taxonomy" id="188906"/>
    <lineage>
        <taxon>Bacteria</taxon>
        <taxon>Pseudomonadati</taxon>
        <taxon>Pseudomonadota</taxon>
        <taxon>Alphaproteobacteria</taxon>
        <taxon>Rhodobacterales</taxon>
        <taxon>Roseobacteraceae</taxon>
        <taxon>Jannaschia</taxon>
    </lineage>
</organism>
<keyword evidence="5 9" id="KW-0812">Transmembrane</keyword>
<dbReference type="InterPro" id="IPR007387">
    <property type="entry name" value="TRAP_DctQ"/>
</dbReference>